<dbReference type="OrthoDB" id="1026733at2759"/>
<dbReference type="Proteomes" id="UP000241769">
    <property type="component" value="Unassembled WGS sequence"/>
</dbReference>
<dbReference type="CDD" id="cd02958">
    <property type="entry name" value="UAS"/>
    <property type="match status" value="1"/>
</dbReference>
<dbReference type="Pfam" id="PF00789">
    <property type="entry name" value="UBX"/>
    <property type="match status" value="1"/>
</dbReference>
<keyword evidence="1" id="KW-0175">Coiled coil</keyword>
<dbReference type="GO" id="GO:0005783">
    <property type="term" value="C:endoplasmic reticulum"/>
    <property type="evidence" value="ECO:0007669"/>
    <property type="project" value="TreeGrafter"/>
</dbReference>
<dbReference type="STRING" id="1890364.A0A2P6NYF1"/>
<dbReference type="AlphaFoldDB" id="A0A2P6NYF1"/>
<dbReference type="SMART" id="SM00594">
    <property type="entry name" value="UAS"/>
    <property type="match status" value="1"/>
</dbReference>
<dbReference type="SUPFAM" id="SSF52833">
    <property type="entry name" value="Thioredoxin-like"/>
    <property type="match status" value="1"/>
</dbReference>
<evidence type="ECO:0000313" key="4">
    <source>
        <dbReference type="EMBL" id="PRP88952.1"/>
    </source>
</evidence>
<dbReference type="Gene3D" id="3.10.20.90">
    <property type="entry name" value="Phosphatidylinositol 3-kinase Catalytic Subunit, Chain A, domain 1"/>
    <property type="match status" value="1"/>
</dbReference>
<dbReference type="InterPro" id="IPR029071">
    <property type="entry name" value="Ubiquitin-like_domsf"/>
</dbReference>
<dbReference type="FunCoup" id="A0A2P6NYF1">
    <property type="interactions" value="505"/>
</dbReference>
<feature type="domain" description="UBX" evidence="3">
    <location>
        <begin position="273"/>
        <end position="347"/>
    </location>
</feature>
<dbReference type="GO" id="GO:0043130">
    <property type="term" value="F:ubiquitin binding"/>
    <property type="evidence" value="ECO:0007669"/>
    <property type="project" value="TreeGrafter"/>
</dbReference>
<dbReference type="GO" id="GO:0036503">
    <property type="term" value="P:ERAD pathway"/>
    <property type="evidence" value="ECO:0007669"/>
    <property type="project" value="TreeGrafter"/>
</dbReference>
<feature type="region of interest" description="Disordered" evidence="2">
    <location>
        <begin position="212"/>
        <end position="275"/>
    </location>
</feature>
<dbReference type="PROSITE" id="PS50033">
    <property type="entry name" value="UBX"/>
    <property type="match status" value="1"/>
</dbReference>
<protein>
    <recommendedName>
        <fullName evidence="3">UBX domain-containing protein</fullName>
    </recommendedName>
</protein>
<proteinExistence type="predicted"/>
<dbReference type="SUPFAM" id="SSF54236">
    <property type="entry name" value="Ubiquitin-like"/>
    <property type="match status" value="1"/>
</dbReference>
<dbReference type="PANTHER" id="PTHR23322:SF1">
    <property type="entry name" value="FAS-ASSOCIATED FACTOR 2"/>
    <property type="match status" value="1"/>
</dbReference>
<dbReference type="SMART" id="SM00166">
    <property type="entry name" value="UBX"/>
    <property type="match status" value="1"/>
</dbReference>
<evidence type="ECO:0000256" key="1">
    <source>
        <dbReference type="ARBA" id="ARBA00023054"/>
    </source>
</evidence>
<feature type="compositionally biased region" description="Basic and acidic residues" evidence="2">
    <location>
        <begin position="220"/>
        <end position="263"/>
    </location>
</feature>
<dbReference type="CDD" id="cd01767">
    <property type="entry name" value="UBX"/>
    <property type="match status" value="1"/>
</dbReference>
<dbReference type="EMBL" id="MDYQ01000006">
    <property type="protein sequence ID" value="PRP88952.1"/>
    <property type="molecule type" value="Genomic_DNA"/>
</dbReference>
<dbReference type="Pfam" id="PF21021">
    <property type="entry name" value="FAF1"/>
    <property type="match status" value="1"/>
</dbReference>
<accession>A0A2P6NYF1</accession>
<dbReference type="InterPro" id="IPR049483">
    <property type="entry name" value="FAF1_2-like_UAS"/>
</dbReference>
<dbReference type="Gene3D" id="3.40.30.10">
    <property type="entry name" value="Glutaredoxin"/>
    <property type="match status" value="1"/>
</dbReference>
<organism evidence="4 5">
    <name type="scientific">Planoprotostelium fungivorum</name>
    <dbReference type="NCBI Taxonomy" id="1890364"/>
    <lineage>
        <taxon>Eukaryota</taxon>
        <taxon>Amoebozoa</taxon>
        <taxon>Evosea</taxon>
        <taxon>Variosea</taxon>
        <taxon>Cavosteliida</taxon>
        <taxon>Cavosteliaceae</taxon>
        <taxon>Planoprotostelium</taxon>
    </lineage>
</organism>
<comment type="caution">
    <text evidence="4">The sequence shown here is derived from an EMBL/GenBank/DDBJ whole genome shotgun (WGS) entry which is preliminary data.</text>
</comment>
<dbReference type="InterPro" id="IPR036249">
    <property type="entry name" value="Thioredoxin-like_sf"/>
</dbReference>
<reference evidence="4 5" key="1">
    <citation type="journal article" date="2018" name="Genome Biol. Evol.">
        <title>Multiple Roots of Fruiting Body Formation in Amoebozoa.</title>
        <authorList>
            <person name="Hillmann F."/>
            <person name="Forbes G."/>
            <person name="Novohradska S."/>
            <person name="Ferling I."/>
            <person name="Riege K."/>
            <person name="Groth M."/>
            <person name="Westermann M."/>
            <person name="Marz M."/>
            <person name="Spaller T."/>
            <person name="Winckler T."/>
            <person name="Schaap P."/>
            <person name="Glockner G."/>
        </authorList>
    </citation>
    <scope>NUCLEOTIDE SEQUENCE [LARGE SCALE GENOMIC DNA]</scope>
    <source>
        <strain evidence="4 5">Jena</strain>
    </source>
</reference>
<evidence type="ECO:0000256" key="2">
    <source>
        <dbReference type="SAM" id="MobiDB-lite"/>
    </source>
</evidence>
<dbReference type="InParanoid" id="A0A2P6NYF1"/>
<sequence length="350" mass="40807">MRPIIPIGVGLAAGLTVFYFSRTKKGKQMLAWILPSSFNNPYASLDPASATTKFTQNFERQYGNVHPSFAEESYVQAFQRSKKEFKFVVIYLHSSQHQDTDEFCSQLVATETVSGFLNDHFIVWANDIRSPEGYRLSQSLEASSFPFMAVVTNNYAGGMTMLDKWEGMINTEELMTRLTNILERHGQILTNARIEHETRDFDRRIREEQEEAYQESLLADQERERMVNEERMRQDLDRARREQEERETMDRQRDRERRKEDLARSIAPEPPSDDRRAVRIAIRLPDGSRLQRRFSPESRVEAIYDFVDSQRVLSEYDLVSSHPRQIYNDRTLTLSSVGLVGQSSLFVEEH</sequence>
<keyword evidence="5" id="KW-1185">Reference proteome</keyword>
<dbReference type="InterPro" id="IPR001012">
    <property type="entry name" value="UBX_dom"/>
</dbReference>
<evidence type="ECO:0000313" key="5">
    <source>
        <dbReference type="Proteomes" id="UP000241769"/>
    </source>
</evidence>
<gene>
    <name evidence="4" type="ORF">PROFUN_02230</name>
</gene>
<dbReference type="InterPro" id="IPR050730">
    <property type="entry name" value="UBX_domain-protein"/>
</dbReference>
<dbReference type="PANTHER" id="PTHR23322">
    <property type="entry name" value="FAS-ASSOCIATED PROTEIN"/>
    <property type="match status" value="1"/>
</dbReference>
<evidence type="ECO:0000259" key="3">
    <source>
        <dbReference type="PROSITE" id="PS50033"/>
    </source>
</evidence>
<name>A0A2P6NYF1_9EUKA</name>
<dbReference type="InterPro" id="IPR006577">
    <property type="entry name" value="UAS"/>
</dbReference>